<proteinExistence type="predicted"/>
<keyword evidence="1" id="KW-0472">Membrane</keyword>
<evidence type="ECO:0000256" key="1">
    <source>
        <dbReference type="SAM" id="Phobius"/>
    </source>
</evidence>
<reference evidence="2 3" key="1">
    <citation type="submission" date="2020-01" db="EMBL/GenBank/DDBJ databases">
        <title>Genome sequence of Arachis hypogaea, cultivar Shitouqi.</title>
        <authorList>
            <person name="Zhuang W."/>
            <person name="Chen H."/>
            <person name="Varshney R."/>
            <person name="Wang D."/>
            <person name="Ming R."/>
        </authorList>
    </citation>
    <scope>NUCLEOTIDE SEQUENCE [LARGE SCALE GENOMIC DNA]</scope>
    <source>
        <tissue evidence="2">Young leaf</tissue>
    </source>
</reference>
<sequence>MQAIATVISGGSGCILIALFVSSFDVVRSGWLLNFLKDISATRIKKMQQNLSKYSRHFLYSSPAQPLGPEDLVWRMMAGKVVNIKLHSRISQRVVQGSRNVCTCECRPGNVTNTIPIVS</sequence>
<organism evidence="2 3">
    <name type="scientific">Arachis hypogaea</name>
    <name type="common">Peanut</name>
    <dbReference type="NCBI Taxonomy" id="3818"/>
    <lineage>
        <taxon>Eukaryota</taxon>
        <taxon>Viridiplantae</taxon>
        <taxon>Streptophyta</taxon>
        <taxon>Embryophyta</taxon>
        <taxon>Tracheophyta</taxon>
        <taxon>Spermatophyta</taxon>
        <taxon>Magnoliopsida</taxon>
        <taxon>eudicotyledons</taxon>
        <taxon>Gunneridae</taxon>
        <taxon>Pentapetalae</taxon>
        <taxon>rosids</taxon>
        <taxon>fabids</taxon>
        <taxon>Fabales</taxon>
        <taxon>Fabaceae</taxon>
        <taxon>Papilionoideae</taxon>
        <taxon>50 kb inversion clade</taxon>
        <taxon>dalbergioids sensu lato</taxon>
        <taxon>Dalbergieae</taxon>
        <taxon>Pterocarpus clade</taxon>
        <taxon>Arachis</taxon>
    </lineage>
</organism>
<accession>A0A6B9V7L7</accession>
<evidence type="ECO:0000313" key="2">
    <source>
        <dbReference type="EMBL" id="QHN77237.1"/>
    </source>
</evidence>
<feature type="transmembrane region" description="Helical" evidence="1">
    <location>
        <begin position="6"/>
        <end position="27"/>
    </location>
</feature>
<protein>
    <submittedName>
        <fullName evidence="2">Exostosin family protein</fullName>
    </submittedName>
</protein>
<keyword evidence="1" id="KW-0812">Transmembrane</keyword>
<dbReference type="EMBL" id="CP031001">
    <property type="protein sequence ID" value="QHN77237.1"/>
    <property type="molecule type" value="Genomic_DNA"/>
</dbReference>
<name>A0A6B9V7L7_ARAHY</name>
<dbReference type="AlphaFoldDB" id="A0A6B9V7L7"/>
<evidence type="ECO:0000313" key="3">
    <source>
        <dbReference type="Proteomes" id="UP000464620"/>
    </source>
</evidence>
<dbReference type="Proteomes" id="UP000464620">
    <property type="component" value="Chromosome B09"/>
</dbReference>
<gene>
    <name evidence="2" type="ORF">DS421_19g650910</name>
</gene>
<keyword evidence="1" id="KW-1133">Transmembrane helix</keyword>